<dbReference type="CDD" id="cd21140">
    <property type="entry name" value="Cas6_I-like"/>
    <property type="match status" value="1"/>
</dbReference>
<dbReference type="Pfam" id="PF01881">
    <property type="entry name" value="Cas_Cas6_C"/>
    <property type="match status" value="1"/>
</dbReference>
<dbReference type="Proteomes" id="UP000077469">
    <property type="component" value="Chromosome"/>
</dbReference>
<comment type="function">
    <text evidence="4">CRISPR (clustered regularly interspaced short palindromic repeat), is an adaptive immune system that provides protection against mobile genetic elements (viruses, transposable elements and conjugative plasmids). CRISPR clusters contain sequences complementary to antecedent mobile elements and target invading nucleic acids. CRISPR clusters are transcribed and processed into CRISPR RNA (crRNA).</text>
</comment>
<name>A0A0X1KQY9_9THEM</name>
<dbReference type="InterPro" id="IPR045747">
    <property type="entry name" value="CRISPR-assoc_prot_Cas6_N_sf"/>
</dbReference>
<dbReference type="PATRIC" id="fig|1123384.7.peg.1060"/>
<keyword evidence="8" id="KW-1185">Reference proteome</keyword>
<dbReference type="InterPro" id="IPR049435">
    <property type="entry name" value="Cas_Cas6_C"/>
</dbReference>
<dbReference type="GO" id="GO:0051607">
    <property type="term" value="P:defense response to virus"/>
    <property type="evidence" value="ECO:0007669"/>
    <property type="project" value="UniProtKB-KW"/>
</dbReference>
<dbReference type="PANTHER" id="PTHR36984:SF1">
    <property type="entry name" value="CRISPR-ASSOCIATED ENDORIBONUCLEASE CAS6 1"/>
    <property type="match status" value="1"/>
</dbReference>
<feature type="site" description="Transition state stabilizer" evidence="5">
    <location>
        <position position="52"/>
    </location>
</feature>
<dbReference type="KEGG" id="phy:AJ81_05360"/>
<dbReference type="PaxDb" id="1123384-AJ81_05360"/>
<dbReference type="OrthoDB" id="9797488at2"/>
<dbReference type="Gene3D" id="3.30.70.1890">
    <property type="match status" value="1"/>
</dbReference>
<evidence type="ECO:0000256" key="1">
    <source>
        <dbReference type="ARBA" id="ARBA00005937"/>
    </source>
</evidence>
<organism evidence="7 8">
    <name type="scientific">Pseudothermotoga hypogea DSM 11164 = NBRC 106472</name>
    <dbReference type="NCBI Taxonomy" id="1123384"/>
    <lineage>
        <taxon>Bacteria</taxon>
        <taxon>Thermotogati</taxon>
        <taxon>Thermotogota</taxon>
        <taxon>Thermotogae</taxon>
        <taxon>Thermotogales</taxon>
        <taxon>Thermotogaceae</taxon>
        <taxon>Pseudothermotoga</taxon>
    </lineage>
</organism>
<dbReference type="Gene3D" id="3.30.70.1900">
    <property type="match status" value="1"/>
</dbReference>
<sequence>MRLYIDFEFDKLELPVDYNHILHAFVLNLIEDDELRYFIHEEGYRYQKRKYKMYCFSRLLGNFQLNHDRKTIEFDKNVTLIVSSFDDNLIELLVDKLSRFETLHLGENKVRPSKISLFDLPRTNFIQVSTKSPVTVYSTIEERGKRITIYHDPESEDFIRILKENLKRKYLAIFGEEFEHEFDLEIQHVGKQPKKVVMVYKNRKIDGWLTSFDMKGPYKILKLAYDTGIGSKNSVGFGCIELIDSPLGKI</sequence>
<gene>
    <name evidence="7" type="ORF">AJ81_05360</name>
</gene>
<dbReference type="GO" id="GO:0016788">
    <property type="term" value="F:hydrolase activity, acting on ester bonds"/>
    <property type="evidence" value="ECO:0007669"/>
    <property type="project" value="InterPro"/>
</dbReference>
<dbReference type="AlphaFoldDB" id="A0A0X1KQY9"/>
<reference evidence="7 8" key="1">
    <citation type="submission" date="2014-01" db="EMBL/GenBank/DDBJ databases">
        <title>Genome sequencing of Thermotog hypogea.</title>
        <authorList>
            <person name="Zhang X."/>
            <person name="Alvare G."/>
            <person name="Fristensky B."/>
            <person name="Chen L."/>
            <person name="Suen T."/>
            <person name="Chen Q."/>
            <person name="Ma K."/>
        </authorList>
    </citation>
    <scope>NUCLEOTIDE SEQUENCE [LARGE SCALE GENOMIC DNA]</scope>
    <source>
        <strain evidence="7 8">DSM 11164</strain>
    </source>
</reference>
<keyword evidence="2" id="KW-0694">RNA-binding</keyword>
<dbReference type="PANTHER" id="PTHR36984">
    <property type="entry name" value="CRISPR-ASSOCIATED ENDORIBONUCLEASE CAS6 1"/>
    <property type="match status" value="1"/>
</dbReference>
<evidence type="ECO:0000256" key="3">
    <source>
        <dbReference type="ARBA" id="ARBA00023118"/>
    </source>
</evidence>
<dbReference type="GO" id="GO:0003723">
    <property type="term" value="F:RNA binding"/>
    <property type="evidence" value="ECO:0007669"/>
    <property type="project" value="UniProtKB-KW"/>
</dbReference>
<keyword evidence="3" id="KW-0051">Antiviral defense</keyword>
<proteinExistence type="inferred from homology"/>
<dbReference type="RefSeq" id="WP_031505222.1">
    <property type="nucleotide sequence ID" value="NC_022795.1"/>
</dbReference>
<evidence type="ECO:0000313" key="8">
    <source>
        <dbReference type="Proteomes" id="UP000077469"/>
    </source>
</evidence>
<comment type="similarity">
    <text evidence="1 4">Belongs to the CRISPR-associated protein Cas6/Cse3/CasE family.</text>
</comment>
<feature type="domain" description="CRISPR associated protein Cas6 C-terminal" evidence="6">
    <location>
        <begin position="123"/>
        <end position="242"/>
    </location>
</feature>
<dbReference type="InterPro" id="IPR010156">
    <property type="entry name" value="CRISPR-assoc_prot_Cas6"/>
</dbReference>
<dbReference type="EMBL" id="CP007141">
    <property type="protein sequence ID" value="AJC73725.1"/>
    <property type="molecule type" value="Genomic_DNA"/>
</dbReference>
<dbReference type="STRING" id="1123384.AJ81_05360"/>
<evidence type="ECO:0000256" key="5">
    <source>
        <dbReference type="PIRSR" id="PIRSR005054-1"/>
    </source>
</evidence>
<evidence type="ECO:0000313" key="7">
    <source>
        <dbReference type="EMBL" id="AJC73725.1"/>
    </source>
</evidence>
<dbReference type="PIRSF" id="PIRSF005054">
    <property type="entry name" value="PF1131"/>
    <property type="match status" value="1"/>
</dbReference>
<evidence type="ECO:0000259" key="6">
    <source>
        <dbReference type="Pfam" id="PF01881"/>
    </source>
</evidence>
<accession>A0A0X1KQY9</accession>
<evidence type="ECO:0000256" key="4">
    <source>
        <dbReference type="PIRNR" id="PIRNR005054"/>
    </source>
</evidence>
<evidence type="ECO:0000256" key="2">
    <source>
        <dbReference type="ARBA" id="ARBA00022884"/>
    </source>
</evidence>
<protein>
    <recommendedName>
        <fullName evidence="4">CRISPR-associated endoribonuclease</fullName>
    </recommendedName>
</protein>
<dbReference type="NCBIfam" id="TIGR01877">
    <property type="entry name" value="cas_cas6"/>
    <property type="match status" value="1"/>
</dbReference>